<comment type="catalytic activity">
    <reaction evidence="11 12">
        <text>L-aspartate 4-semialdehyde + pyruvate = (2S,4S)-4-hydroxy-2,3,4,5-tetrahydrodipicolinate + H2O + H(+)</text>
        <dbReference type="Rhea" id="RHEA:34171"/>
        <dbReference type="ChEBI" id="CHEBI:15361"/>
        <dbReference type="ChEBI" id="CHEBI:15377"/>
        <dbReference type="ChEBI" id="CHEBI:15378"/>
        <dbReference type="ChEBI" id="CHEBI:67139"/>
        <dbReference type="ChEBI" id="CHEBI:537519"/>
        <dbReference type="EC" id="4.3.3.7"/>
    </reaction>
</comment>
<feature type="active site" description="Proton donor/acceptor" evidence="12">
    <location>
        <position position="140"/>
    </location>
</feature>
<dbReference type="InterPro" id="IPR002220">
    <property type="entry name" value="DapA-like"/>
</dbReference>
<reference evidence="14" key="1">
    <citation type="submission" date="2023-04" db="EMBL/GenBank/DDBJ databases">
        <title>Comparative genomic analysis of Cohnella hashimotonis sp. nov., isolated from the International Space Station.</title>
        <authorList>
            <person name="Venkateswaran K."/>
            <person name="Simpson A."/>
        </authorList>
    </citation>
    <scope>NUCLEOTIDE SEQUENCE</scope>
    <source>
        <strain evidence="14">F6_2S_P_1</strain>
    </source>
</reference>
<keyword evidence="5 12" id="KW-0963">Cytoplasm</keyword>
<keyword evidence="8 12" id="KW-0457">Lysine biosynthesis</keyword>
<dbReference type="SUPFAM" id="SSF51569">
    <property type="entry name" value="Aldolase"/>
    <property type="match status" value="1"/>
</dbReference>
<evidence type="ECO:0000256" key="7">
    <source>
        <dbReference type="ARBA" id="ARBA00022915"/>
    </source>
</evidence>
<evidence type="ECO:0000256" key="6">
    <source>
        <dbReference type="ARBA" id="ARBA00022605"/>
    </source>
</evidence>
<dbReference type="CDD" id="cd00950">
    <property type="entry name" value="DHDPS"/>
    <property type="match status" value="1"/>
</dbReference>
<accession>A0ABT6TRT2</accession>
<evidence type="ECO:0000313" key="14">
    <source>
        <dbReference type="EMBL" id="MDI4649045.1"/>
    </source>
</evidence>
<keyword evidence="6 12" id="KW-0028">Amino-acid biosynthesis</keyword>
<evidence type="ECO:0000256" key="3">
    <source>
        <dbReference type="ARBA" id="ARBA00007592"/>
    </source>
</evidence>
<sequence length="295" mass="32168">MMSEQHLHGIFVPTVTPFTADEEIDPVSCRRYVDRLLAYDIQGLVVGGTTGESPTLSWDEAASLLRMTQEAVREKGSRIPVVVGTGTSSTAASVKRTEDAGRLGADAVLVVVPYYSRPSQEGILAHFRRVSQVGVPVIVYEIPSRTGTRLSVDTARRIMELDGVIGMKDSTGDTSLLEALVQTTSKPVLCGEDQRLFDMLGRGARGGILASANIKTDVFVDMYRRFERGDTKGAAQAFTTVLPWMERLFSEPNPAPLKWLLARQGIIASDSLRLPMSPISQTLRTELEVLLQASS</sequence>
<evidence type="ECO:0000256" key="10">
    <source>
        <dbReference type="ARBA" id="ARBA00023270"/>
    </source>
</evidence>
<dbReference type="NCBIfam" id="TIGR00674">
    <property type="entry name" value="dapA"/>
    <property type="match status" value="1"/>
</dbReference>
<evidence type="ECO:0000256" key="13">
    <source>
        <dbReference type="PIRNR" id="PIRNR001365"/>
    </source>
</evidence>
<proteinExistence type="inferred from homology"/>
<evidence type="ECO:0000256" key="11">
    <source>
        <dbReference type="ARBA" id="ARBA00047836"/>
    </source>
</evidence>
<dbReference type="InterPro" id="IPR005263">
    <property type="entry name" value="DapA"/>
</dbReference>
<organism evidence="14 15">
    <name type="scientific">Cohnella hashimotonis</name>
    <dbReference type="NCBI Taxonomy" id="2826895"/>
    <lineage>
        <taxon>Bacteria</taxon>
        <taxon>Bacillati</taxon>
        <taxon>Bacillota</taxon>
        <taxon>Bacilli</taxon>
        <taxon>Bacillales</taxon>
        <taxon>Paenibacillaceae</taxon>
        <taxon>Cohnella</taxon>
    </lineage>
</organism>
<dbReference type="EMBL" id="JAGRPV010000001">
    <property type="protein sequence ID" value="MDI4649045.1"/>
    <property type="molecule type" value="Genomic_DNA"/>
</dbReference>
<dbReference type="InterPro" id="IPR020624">
    <property type="entry name" value="Schiff_base-form_aldolases_CS"/>
</dbReference>
<dbReference type="HAMAP" id="MF_00418">
    <property type="entry name" value="DapA"/>
    <property type="match status" value="1"/>
</dbReference>
<evidence type="ECO:0000256" key="1">
    <source>
        <dbReference type="ARBA" id="ARBA00003294"/>
    </source>
</evidence>
<dbReference type="PANTHER" id="PTHR12128">
    <property type="entry name" value="DIHYDRODIPICOLINATE SYNTHASE"/>
    <property type="match status" value="1"/>
</dbReference>
<dbReference type="EC" id="4.3.3.7" evidence="4 12"/>
<keyword evidence="9 12" id="KW-0456">Lyase</keyword>
<dbReference type="PIRSF" id="PIRSF001365">
    <property type="entry name" value="DHDPS"/>
    <property type="match status" value="1"/>
</dbReference>
<feature type="binding site" evidence="12">
    <location>
        <position position="208"/>
    </location>
    <ligand>
        <name>pyruvate</name>
        <dbReference type="ChEBI" id="CHEBI:15361"/>
    </ligand>
</feature>
<name>A0ABT6TRT2_9BACL</name>
<feature type="site" description="Part of a proton relay during catalysis" evidence="12">
    <location>
        <position position="115"/>
    </location>
</feature>
<evidence type="ECO:0000256" key="12">
    <source>
        <dbReference type="HAMAP-Rule" id="MF_00418"/>
    </source>
</evidence>
<evidence type="ECO:0000256" key="5">
    <source>
        <dbReference type="ARBA" id="ARBA00022490"/>
    </source>
</evidence>
<feature type="site" description="Part of a proton relay during catalysis" evidence="12">
    <location>
        <position position="49"/>
    </location>
</feature>
<dbReference type="PRINTS" id="PR00146">
    <property type="entry name" value="DHPICSNTHASE"/>
</dbReference>
<gene>
    <name evidence="12 14" type="primary">dapA</name>
    <name evidence="14" type="ORF">KB449_29170</name>
</gene>
<keyword evidence="15" id="KW-1185">Reference proteome</keyword>
<dbReference type="PROSITE" id="PS00665">
    <property type="entry name" value="DHDPS_1"/>
    <property type="match status" value="1"/>
</dbReference>
<comment type="subunit">
    <text evidence="12">Homotetramer; dimer of dimers.</text>
</comment>
<comment type="function">
    <text evidence="1 12">Catalyzes the condensation of (S)-aspartate-beta-semialdehyde [(S)-ASA] and pyruvate to 4-hydroxy-tetrahydrodipicolinate (HTPA).</text>
</comment>
<dbReference type="PANTHER" id="PTHR12128:SF66">
    <property type="entry name" value="4-HYDROXY-2-OXOGLUTARATE ALDOLASE, MITOCHONDRIAL"/>
    <property type="match status" value="1"/>
</dbReference>
<comment type="pathway">
    <text evidence="2 12">Amino-acid biosynthesis; L-lysine biosynthesis via DAP pathway; (S)-tetrahydrodipicolinate from L-aspartate: step 3/4.</text>
</comment>
<evidence type="ECO:0000313" key="15">
    <source>
        <dbReference type="Proteomes" id="UP001161691"/>
    </source>
</evidence>
<evidence type="ECO:0000256" key="2">
    <source>
        <dbReference type="ARBA" id="ARBA00005120"/>
    </source>
</evidence>
<comment type="similarity">
    <text evidence="3 12 13">Belongs to the DapA family.</text>
</comment>
<keyword evidence="10 12" id="KW-0704">Schiff base</keyword>
<keyword evidence="7 12" id="KW-0220">Diaminopimelate biosynthesis</keyword>
<dbReference type="Gene3D" id="3.20.20.70">
    <property type="entry name" value="Aldolase class I"/>
    <property type="match status" value="1"/>
</dbReference>
<dbReference type="Pfam" id="PF00701">
    <property type="entry name" value="DHDPS"/>
    <property type="match status" value="1"/>
</dbReference>
<feature type="active site" description="Schiff-base intermediate with substrate" evidence="12">
    <location>
        <position position="168"/>
    </location>
</feature>
<evidence type="ECO:0000256" key="8">
    <source>
        <dbReference type="ARBA" id="ARBA00023154"/>
    </source>
</evidence>
<feature type="binding site" evidence="12">
    <location>
        <position position="50"/>
    </location>
    <ligand>
        <name>pyruvate</name>
        <dbReference type="ChEBI" id="CHEBI:15361"/>
    </ligand>
</feature>
<dbReference type="SMART" id="SM01130">
    <property type="entry name" value="DHDPS"/>
    <property type="match status" value="1"/>
</dbReference>
<comment type="caution">
    <text evidence="12">Was originally thought to be a dihydrodipicolinate synthase (DHDPS), catalyzing the condensation of (S)-aspartate-beta-semialdehyde [(S)-ASA] and pyruvate to dihydrodipicolinate (DHDP). However, it was shown in E.coli that the product of the enzymatic reaction is not dihydrodipicolinate but in fact (4S)-4-hydroxy-2,3,4,5-tetrahydro-(2S)-dipicolinic acid (HTPA), and that the consecutive dehydration reaction leading to DHDP is not spontaneous but catalyzed by DapB.</text>
</comment>
<evidence type="ECO:0000256" key="9">
    <source>
        <dbReference type="ARBA" id="ARBA00023239"/>
    </source>
</evidence>
<comment type="subcellular location">
    <subcellularLocation>
        <location evidence="12">Cytoplasm</location>
    </subcellularLocation>
</comment>
<evidence type="ECO:0000256" key="4">
    <source>
        <dbReference type="ARBA" id="ARBA00012086"/>
    </source>
</evidence>
<comment type="caution">
    <text evidence="14">The sequence shown here is derived from an EMBL/GenBank/DDBJ whole genome shotgun (WGS) entry which is preliminary data.</text>
</comment>
<dbReference type="InterPro" id="IPR013785">
    <property type="entry name" value="Aldolase_TIM"/>
</dbReference>
<dbReference type="Proteomes" id="UP001161691">
    <property type="component" value="Unassembled WGS sequence"/>
</dbReference>
<protein>
    <recommendedName>
        <fullName evidence="4 12">4-hydroxy-tetrahydrodipicolinate synthase</fullName>
        <shortName evidence="12">HTPA synthase</shortName>
        <ecNumber evidence="4 12">4.3.3.7</ecNumber>
    </recommendedName>
</protein>
<dbReference type="GO" id="GO:0008840">
    <property type="term" value="F:4-hydroxy-tetrahydrodipicolinate synthase activity"/>
    <property type="evidence" value="ECO:0007669"/>
    <property type="project" value="UniProtKB-EC"/>
</dbReference>